<dbReference type="InterPro" id="IPR029016">
    <property type="entry name" value="GAF-like_dom_sf"/>
</dbReference>
<dbReference type="PROSITE" id="PS51078">
    <property type="entry name" value="ICLR_ED"/>
    <property type="match status" value="1"/>
</dbReference>
<dbReference type="SMART" id="SM00346">
    <property type="entry name" value="HTH_ICLR"/>
    <property type="match status" value="1"/>
</dbReference>
<dbReference type="InterPro" id="IPR005471">
    <property type="entry name" value="Tscrpt_reg_IclR_N"/>
</dbReference>
<feature type="domain" description="IclR-ED" evidence="5">
    <location>
        <begin position="74"/>
        <end position="261"/>
    </location>
</feature>
<reference evidence="8" key="1">
    <citation type="journal article" date="2015" name="J. Biotechnol.">
        <title>Complete genome sequence of Haloferax gibbonsii strain ARA6, a potential producer of polyhydroxyalkanoates and halocins isolated from Araruama, Rio de Janeiro, Brasil.</title>
        <authorList>
            <person name="Pinto L.H."/>
            <person name="D'Alincourt Carvalho-Assef A.P."/>
            <person name="Vieira R.P."/>
            <person name="Clementino M.M."/>
            <person name="Albano R.M."/>
        </authorList>
    </citation>
    <scope>NUCLEOTIDE SEQUENCE [LARGE SCALE GENOMIC DNA]</scope>
    <source>
        <strain evidence="8">ARA6</strain>
    </source>
</reference>
<dbReference type="PATRIC" id="fig|35746.4.peg.2168"/>
<dbReference type="InterPro" id="IPR014757">
    <property type="entry name" value="Tscrpt_reg_IclR_C"/>
</dbReference>
<dbReference type="PROSITE" id="PS51077">
    <property type="entry name" value="HTH_ICLR"/>
    <property type="match status" value="1"/>
</dbReference>
<dbReference type="PANTHER" id="PTHR30136:SF35">
    <property type="entry name" value="HTH-TYPE TRANSCRIPTIONAL REGULATOR RV1719"/>
    <property type="match status" value="1"/>
</dbReference>
<dbReference type="Gene3D" id="1.10.10.10">
    <property type="entry name" value="Winged helix-like DNA-binding domain superfamily/Winged helix DNA-binding domain"/>
    <property type="match status" value="1"/>
</dbReference>
<dbReference type="Pfam" id="PF09339">
    <property type="entry name" value="HTH_IclR"/>
    <property type="match status" value="1"/>
</dbReference>
<dbReference type="Pfam" id="PF01614">
    <property type="entry name" value="IclR_C"/>
    <property type="match status" value="1"/>
</dbReference>
<reference evidence="6" key="2">
    <citation type="submission" date="2015-06" db="EMBL/GenBank/DDBJ databases">
        <authorList>
            <person name="Hoefler B.C."/>
            <person name="Straight P.D."/>
        </authorList>
    </citation>
    <scope>NUCLEOTIDE SEQUENCE [LARGE SCALE GENOMIC DNA]</scope>
    <source>
        <strain evidence="6">ARA6</strain>
    </source>
</reference>
<dbReference type="InterPro" id="IPR036390">
    <property type="entry name" value="WH_DNA-bd_sf"/>
</dbReference>
<dbReference type="EMBL" id="CP011947">
    <property type="protein sequence ID" value="AKU08089.1"/>
    <property type="molecule type" value="Genomic_DNA"/>
</dbReference>
<protein>
    <submittedName>
        <fullName evidence="7">IclR family transcription regulator</fullName>
    </submittedName>
    <submittedName>
        <fullName evidence="6">Transcriptional regulator</fullName>
    </submittedName>
</protein>
<dbReference type="InterPro" id="IPR001845">
    <property type="entry name" value="HTH_ArsR_DNA-bd_dom"/>
</dbReference>
<evidence type="ECO:0000259" key="4">
    <source>
        <dbReference type="PROSITE" id="PS51077"/>
    </source>
</evidence>
<dbReference type="SMART" id="SM00418">
    <property type="entry name" value="HTH_ARSR"/>
    <property type="match status" value="1"/>
</dbReference>
<feature type="domain" description="HTH iclR-type" evidence="4">
    <location>
        <begin position="14"/>
        <end position="73"/>
    </location>
</feature>
<name>A0A0K1IUI3_HALGI</name>
<sequence>MPENPNTDAPSRTLSTVDTAVSVVRALEELNGARVAELVDYLDLSKSTVYNHLATLRKNNLVAKDGDSYHLSLQFLLLGEYVRNQQILYQVGKEEVEALAEKTGEYAHLSTEQHGLRISLLKVRGERAVGSQYQRSKIQRPDNLHASSTGKAILAFLPRSRVAEIVDQHGLPAKTEATITDRDALFDELDAIRERGYACNDEEEIEGLRAVGAPIRDRNGTVLGALSVSGPTSRIKGEQFRDTIPEMVTSTANIIEVNMNMAARSSNAGRFD</sequence>
<evidence type="ECO:0000256" key="2">
    <source>
        <dbReference type="ARBA" id="ARBA00023125"/>
    </source>
</evidence>
<reference evidence="7" key="3">
    <citation type="journal article" date="2021" name="Front. Microbiol.">
        <title>Cellular and Genomic Properties of Haloferax gibbonsii LR2-5, the Host of Euryarchaeal Virus HFTV1.</title>
        <authorList>
            <person name="Tittes C."/>
            <person name="Schwarzer S."/>
            <person name="Pfeiffer F."/>
            <person name="Dyall-Smith M."/>
            <person name="Rodriguez-Franco M."/>
            <person name="Oksanen H.M."/>
            <person name="Quax T.E.F."/>
        </authorList>
    </citation>
    <scope>NUCLEOTIDE SEQUENCE</scope>
    <source>
        <strain evidence="7">LR2-5</strain>
    </source>
</reference>
<evidence type="ECO:0000256" key="1">
    <source>
        <dbReference type="ARBA" id="ARBA00023015"/>
    </source>
</evidence>
<dbReference type="GO" id="GO:0045892">
    <property type="term" value="P:negative regulation of DNA-templated transcription"/>
    <property type="evidence" value="ECO:0007669"/>
    <property type="project" value="TreeGrafter"/>
</dbReference>
<dbReference type="InterPro" id="IPR011991">
    <property type="entry name" value="ArsR-like_HTH"/>
</dbReference>
<dbReference type="SUPFAM" id="SSF55781">
    <property type="entry name" value="GAF domain-like"/>
    <property type="match status" value="1"/>
</dbReference>
<keyword evidence="1" id="KW-0805">Transcription regulation</keyword>
<evidence type="ECO:0000313" key="7">
    <source>
        <dbReference type="EMBL" id="QOS12810.1"/>
    </source>
</evidence>
<evidence type="ECO:0000256" key="3">
    <source>
        <dbReference type="ARBA" id="ARBA00023163"/>
    </source>
</evidence>
<accession>A0A0K1IUI3</accession>
<dbReference type="InterPro" id="IPR050707">
    <property type="entry name" value="HTH_MetabolicPath_Reg"/>
</dbReference>
<organism evidence="6 8">
    <name type="scientific">Haloferax gibbonsii</name>
    <dbReference type="NCBI Taxonomy" id="35746"/>
    <lineage>
        <taxon>Archaea</taxon>
        <taxon>Methanobacteriati</taxon>
        <taxon>Methanobacteriota</taxon>
        <taxon>Stenosarchaea group</taxon>
        <taxon>Halobacteria</taxon>
        <taxon>Halobacteriales</taxon>
        <taxon>Haloferacaceae</taxon>
        <taxon>Haloferax</taxon>
    </lineage>
</organism>
<dbReference type="InterPro" id="IPR036388">
    <property type="entry name" value="WH-like_DNA-bd_sf"/>
</dbReference>
<dbReference type="SUPFAM" id="SSF46785">
    <property type="entry name" value="Winged helix' DNA-binding domain"/>
    <property type="match status" value="1"/>
</dbReference>
<gene>
    <name evidence="6" type="ORF">ABY42_10170</name>
    <name evidence="7" type="ORF">HfgLR_13410</name>
</gene>
<dbReference type="GO" id="GO:0003700">
    <property type="term" value="F:DNA-binding transcription factor activity"/>
    <property type="evidence" value="ECO:0007669"/>
    <property type="project" value="InterPro"/>
</dbReference>
<evidence type="ECO:0000313" key="6">
    <source>
        <dbReference type="EMBL" id="AKU08089.1"/>
    </source>
</evidence>
<dbReference type="EMBL" id="CP063205">
    <property type="protein sequence ID" value="QOS12810.1"/>
    <property type="molecule type" value="Genomic_DNA"/>
</dbReference>
<proteinExistence type="predicted"/>
<dbReference type="Gene3D" id="3.30.450.40">
    <property type="match status" value="1"/>
</dbReference>
<dbReference type="PANTHER" id="PTHR30136">
    <property type="entry name" value="HELIX-TURN-HELIX TRANSCRIPTIONAL REGULATOR, ICLR FAMILY"/>
    <property type="match status" value="1"/>
</dbReference>
<evidence type="ECO:0000313" key="8">
    <source>
        <dbReference type="Proteomes" id="UP000066124"/>
    </source>
</evidence>
<keyword evidence="3" id="KW-0804">Transcription</keyword>
<dbReference type="GO" id="GO:0003677">
    <property type="term" value="F:DNA binding"/>
    <property type="evidence" value="ECO:0007669"/>
    <property type="project" value="UniProtKB-KW"/>
</dbReference>
<dbReference type="GeneID" id="59460335"/>
<dbReference type="KEGG" id="hgi:ABY42_10170"/>
<evidence type="ECO:0000259" key="5">
    <source>
        <dbReference type="PROSITE" id="PS51078"/>
    </source>
</evidence>
<dbReference type="AlphaFoldDB" id="A0A0K1IUI3"/>
<dbReference type="RefSeq" id="WP_004976035.1">
    <property type="nucleotide sequence ID" value="NZ_CP011947.1"/>
</dbReference>
<dbReference type="CDD" id="cd00090">
    <property type="entry name" value="HTH_ARSR"/>
    <property type="match status" value="1"/>
</dbReference>
<dbReference type="Proteomes" id="UP000663064">
    <property type="component" value="Chromosome"/>
</dbReference>
<keyword evidence="2" id="KW-0238">DNA-binding</keyword>
<dbReference type="Proteomes" id="UP000066124">
    <property type="component" value="Chromosome"/>
</dbReference>